<proteinExistence type="predicted"/>
<reference evidence="2 3" key="1">
    <citation type="journal article" date="2018" name="J. Microbiol.">
        <title>Bacillus spongiae sp. nov., isolated from sponge of Jeju Island.</title>
        <authorList>
            <person name="Lee G.E."/>
            <person name="Im W.T."/>
            <person name="Park J.S."/>
        </authorList>
    </citation>
    <scope>NUCLEOTIDE SEQUENCE [LARGE SCALE GENOMIC DNA]</scope>
    <source>
        <strain evidence="2 3">135PIL107-10</strain>
    </source>
</reference>
<dbReference type="RefSeq" id="WP_336589007.1">
    <property type="nucleotide sequence ID" value="NZ_JBBAXC010000030.1"/>
</dbReference>
<organism evidence="2 3">
    <name type="scientific">Bacillus spongiae</name>
    <dbReference type="NCBI Taxonomy" id="2683610"/>
    <lineage>
        <taxon>Bacteria</taxon>
        <taxon>Bacillati</taxon>
        <taxon>Bacillota</taxon>
        <taxon>Bacilli</taxon>
        <taxon>Bacillales</taxon>
        <taxon>Bacillaceae</taxon>
        <taxon>Bacillus</taxon>
    </lineage>
</organism>
<dbReference type="Proteomes" id="UP001312865">
    <property type="component" value="Unassembled WGS sequence"/>
</dbReference>
<sequence length="118" mass="13718">MKKEDWFMIMTVAFVLLGLALALWLLDHFGYRSYTPLFTAILVVMYGIYLFFFKKEEIRDKVRRMLFFVLTILIAVYLLSNAIKSFDILGFTSISILAITVPSMMHAFALILFGKKED</sequence>
<name>A0ABU8HKK1_9BACI</name>
<feature type="transmembrane region" description="Helical" evidence="1">
    <location>
        <begin position="32"/>
        <end position="53"/>
    </location>
</feature>
<accession>A0ABU8HKK1</accession>
<feature type="transmembrane region" description="Helical" evidence="1">
    <location>
        <begin position="65"/>
        <end position="83"/>
    </location>
</feature>
<keyword evidence="1" id="KW-0472">Membrane</keyword>
<feature type="transmembrane region" description="Helical" evidence="1">
    <location>
        <begin position="89"/>
        <end position="113"/>
    </location>
</feature>
<evidence type="ECO:0000313" key="3">
    <source>
        <dbReference type="Proteomes" id="UP001312865"/>
    </source>
</evidence>
<keyword evidence="3" id="KW-1185">Reference proteome</keyword>
<evidence type="ECO:0000313" key="2">
    <source>
        <dbReference type="EMBL" id="MEI5909563.1"/>
    </source>
</evidence>
<protein>
    <recommendedName>
        <fullName evidence="4">Permease</fullName>
    </recommendedName>
</protein>
<gene>
    <name evidence="2" type="ORF">WAK64_21300</name>
</gene>
<keyword evidence="1" id="KW-1133">Transmembrane helix</keyword>
<evidence type="ECO:0000256" key="1">
    <source>
        <dbReference type="SAM" id="Phobius"/>
    </source>
</evidence>
<dbReference type="EMBL" id="JBBAXC010000030">
    <property type="protein sequence ID" value="MEI5909563.1"/>
    <property type="molecule type" value="Genomic_DNA"/>
</dbReference>
<keyword evidence="1" id="KW-0812">Transmembrane</keyword>
<feature type="transmembrane region" description="Helical" evidence="1">
    <location>
        <begin position="7"/>
        <end position="26"/>
    </location>
</feature>
<evidence type="ECO:0008006" key="4">
    <source>
        <dbReference type="Google" id="ProtNLM"/>
    </source>
</evidence>
<comment type="caution">
    <text evidence="2">The sequence shown here is derived from an EMBL/GenBank/DDBJ whole genome shotgun (WGS) entry which is preliminary data.</text>
</comment>